<dbReference type="Gene3D" id="1.10.150.130">
    <property type="match status" value="1"/>
</dbReference>
<evidence type="ECO:0000256" key="1">
    <source>
        <dbReference type="ARBA" id="ARBA00022908"/>
    </source>
</evidence>
<keyword evidence="2 4" id="KW-0238">DNA-binding</keyword>
<dbReference type="EMBL" id="LPLU01000048">
    <property type="protein sequence ID" value="KWK79400.1"/>
    <property type="molecule type" value="Genomic_DNA"/>
</dbReference>
<organism evidence="8 9">
    <name type="scientific">Burkholderia ubonensis</name>
    <dbReference type="NCBI Taxonomy" id="101571"/>
    <lineage>
        <taxon>Bacteria</taxon>
        <taxon>Pseudomonadati</taxon>
        <taxon>Pseudomonadota</taxon>
        <taxon>Betaproteobacteria</taxon>
        <taxon>Burkholderiales</taxon>
        <taxon>Burkholderiaceae</taxon>
        <taxon>Burkholderia</taxon>
        <taxon>Burkholderia cepacia complex</taxon>
    </lineage>
</organism>
<evidence type="ECO:0000256" key="2">
    <source>
        <dbReference type="ARBA" id="ARBA00023125"/>
    </source>
</evidence>
<name>A0A108CRG1_9BURK</name>
<evidence type="ECO:0000259" key="7">
    <source>
        <dbReference type="PROSITE" id="PS51900"/>
    </source>
</evidence>
<dbReference type="PROSITE" id="PS51898">
    <property type="entry name" value="TYR_RECOMBINASE"/>
    <property type="match status" value="1"/>
</dbReference>
<evidence type="ECO:0000256" key="3">
    <source>
        <dbReference type="ARBA" id="ARBA00023172"/>
    </source>
</evidence>
<dbReference type="Gene3D" id="1.10.443.10">
    <property type="entry name" value="Intergrase catalytic core"/>
    <property type="match status" value="1"/>
</dbReference>
<evidence type="ECO:0000313" key="9">
    <source>
        <dbReference type="Proteomes" id="UP000065504"/>
    </source>
</evidence>
<dbReference type="InterPro" id="IPR022000">
    <property type="entry name" value="Min27-like_integrase_DNA_bind"/>
</dbReference>
<dbReference type="InterPro" id="IPR002104">
    <property type="entry name" value="Integrase_catalytic"/>
</dbReference>
<keyword evidence="1" id="KW-0229">DNA integration</keyword>
<dbReference type="PANTHER" id="PTHR30349">
    <property type="entry name" value="PHAGE INTEGRASE-RELATED"/>
    <property type="match status" value="1"/>
</dbReference>
<keyword evidence="3" id="KW-0233">DNA recombination</keyword>
<dbReference type="InterPro" id="IPR044068">
    <property type="entry name" value="CB"/>
</dbReference>
<dbReference type="Proteomes" id="UP000065504">
    <property type="component" value="Unassembled WGS sequence"/>
</dbReference>
<dbReference type="PANTHER" id="PTHR30349:SF36">
    <property type="entry name" value="PROPHAGE INTEGRASE INTR-RELATED"/>
    <property type="match status" value="1"/>
</dbReference>
<protein>
    <submittedName>
        <fullName evidence="8">Integrase</fullName>
    </submittedName>
</protein>
<feature type="domain" description="Core-binding (CB)" evidence="7">
    <location>
        <begin position="78"/>
        <end position="164"/>
    </location>
</feature>
<comment type="caution">
    <text evidence="8">The sequence shown here is derived from an EMBL/GenBank/DDBJ whole genome shotgun (WGS) entry which is preliminary data.</text>
</comment>
<dbReference type="AlphaFoldDB" id="A0A108CRG1"/>
<reference evidence="8 9" key="1">
    <citation type="submission" date="2015-11" db="EMBL/GenBank/DDBJ databases">
        <title>Expanding the genomic diversity of Burkholderia species for the development of highly accurate diagnostics.</title>
        <authorList>
            <person name="Sahl J."/>
            <person name="Keim P."/>
            <person name="Wagner D."/>
        </authorList>
    </citation>
    <scope>NUCLEOTIDE SEQUENCE [LARGE SCALE GENOMIC DNA]</scope>
    <source>
        <strain evidence="8 9">MSMB782WGS</strain>
    </source>
</reference>
<dbReference type="PROSITE" id="PS51900">
    <property type="entry name" value="CB"/>
    <property type="match status" value="1"/>
</dbReference>
<evidence type="ECO:0000259" key="6">
    <source>
        <dbReference type="PROSITE" id="PS51898"/>
    </source>
</evidence>
<dbReference type="SUPFAM" id="SSF56349">
    <property type="entry name" value="DNA breaking-rejoining enzymes"/>
    <property type="match status" value="1"/>
</dbReference>
<feature type="domain" description="Tyr recombinase" evidence="6">
    <location>
        <begin position="185"/>
        <end position="375"/>
    </location>
</feature>
<dbReference type="RefSeq" id="WP_060233873.1">
    <property type="nucleotide sequence ID" value="NZ_LPLU01000048.1"/>
</dbReference>
<evidence type="ECO:0000256" key="4">
    <source>
        <dbReference type="PROSITE-ProRule" id="PRU01248"/>
    </source>
</evidence>
<dbReference type="Pfam" id="PF00589">
    <property type="entry name" value="Phage_integrase"/>
    <property type="match status" value="1"/>
</dbReference>
<evidence type="ECO:0000256" key="5">
    <source>
        <dbReference type="SAM" id="MobiDB-lite"/>
    </source>
</evidence>
<sequence>MGRKGDGVEVREKSIRLAFVLDGQEMRKTLKIDGKAMLPTPANVKYARRMAAEIRDRIRHGTFVMSEYFPSEGDATSLLLGDWLDKWLAAQRIERSTRDGYATAIKFWKETACDEAQSKPTGSISIRSLKAIQIQTAIANRPDLSGKTVNNYLSVLRAALSLAVKDKFIKESPADAVPRAKHQKPPPDPFAREESDRIIAEAERAYPGQVHNLAEFWFWTGLRTSEIYGLEWPQIDLASATMLVAKAYVRGEQLDRTKTKVARLVHLNSRAMAALQRQRAFTQMSNGRVFLDPRYNEVWHDEDAFRRTYWEPMLRRLGIRYRRPYNMRHSYATAMLMVGMTPAFCAKQLGHSVEMFLTTYSKWIDGNQNVIEMARLESTISSLQPPQNLAENG</sequence>
<dbReference type="GO" id="GO:0003677">
    <property type="term" value="F:DNA binding"/>
    <property type="evidence" value="ECO:0007669"/>
    <property type="project" value="UniProtKB-UniRule"/>
</dbReference>
<dbReference type="InterPro" id="IPR013762">
    <property type="entry name" value="Integrase-like_cat_sf"/>
</dbReference>
<dbReference type="InterPro" id="IPR011010">
    <property type="entry name" value="DNA_brk_join_enz"/>
</dbReference>
<feature type="region of interest" description="Disordered" evidence="5">
    <location>
        <begin position="174"/>
        <end position="193"/>
    </location>
</feature>
<dbReference type="Pfam" id="PF12167">
    <property type="entry name" value="Arm-DNA-bind_2"/>
    <property type="match status" value="1"/>
</dbReference>
<dbReference type="GO" id="GO:0015074">
    <property type="term" value="P:DNA integration"/>
    <property type="evidence" value="ECO:0007669"/>
    <property type="project" value="UniProtKB-KW"/>
</dbReference>
<evidence type="ECO:0000313" key="8">
    <source>
        <dbReference type="EMBL" id="KWK79400.1"/>
    </source>
</evidence>
<dbReference type="InterPro" id="IPR010998">
    <property type="entry name" value="Integrase_recombinase_N"/>
</dbReference>
<accession>A0A108CRG1</accession>
<dbReference type="CDD" id="cd01189">
    <property type="entry name" value="INT_ICEBs1_C_like"/>
    <property type="match status" value="1"/>
</dbReference>
<proteinExistence type="predicted"/>
<dbReference type="InterPro" id="IPR050090">
    <property type="entry name" value="Tyrosine_recombinase_XerCD"/>
</dbReference>
<gene>
    <name evidence="8" type="ORF">WM16_07600</name>
</gene>
<dbReference type="GO" id="GO:0006310">
    <property type="term" value="P:DNA recombination"/>
    <property type="evidence" value="ECO:0007669"/>
    <property type="project" value="UniProtKB-KW"/>
</dbReference>